<proteinExistence type="predicted"/>
<protein>
    <submittedName>
        <fullName evidence="1">Uncharacterized protein</fullName>
    </submittedName>
</protein>
<dbReference type="Proteomes" id="UP000499080">
    <property type="component" value="Unassembled WGS sequence"/>
</dbReference>
<comment type="caution">
    <text evidence="1">The sequence shown here is derived from an EMBL/GenBank/DDBJ whole genome shotgun (WGS) entry which is preliminary data.</text>
</comment>
<evidence type="ECO:0000313" key="2">
    <source>
        <dbReference type="Proteomes" id="UP000499080"/>
    </source>
</evidence>
<reference evidence="1 2" key="1">
    <citation type="journal article" date="2019" name="Sci. Rep.">
        <title>Orb-weaving spider Araneus ventricosus genome elucidates the spidroin gene catalogue.</title>
        <authorList>
            <person name="Kono N."/>
            <person name="Nakamura H."/>
            <person name="Ohtoshi R."/>
            <person name="Moran D.A.P."/>
            <person name="Shinohara A."/>
            <person name="Yoshida Y."/>
            <person name="Fujiwara M."/>
            <person name="Mori M."/>
            <person name="Tomita M."/>
            <person name="Arakawa K."/>
        </authorList>
    </citation>
    <scope>NUCLEOTIDE SEQUENCE [LARGE SCALE GENOMIC DNA]</scope>
</reference>
<organism evidence="1 2">
    <name type="scientific">Araneus ventricosus</name>
    <name type="common">Orbweaver spider</name>
    <name type="synonym">Epeira ventricosa</name>
    <dbReference type="NCBI Taxonomy" id="182803"/>
    <lineage>
        <taxon>Eukaryota</taxon>
        <taxon>Metazoa</taxon>
        <taxon>Ecdysozoa</taxon>
        <taxon>Arthropoda</taxon>
        <taxon>Chelicerata</taxon>
        <taxon>Arachnida</taxon>
        <taxon>Araneae</taxon>
        <taxon>Araneomorphae</taxon>
        <taxon>Entelegynae</taxon>
        <taxon>Araneoidea</taxon>
        <taxon>Araneidae</taxon>
        <taxon>Araneus</taxon>
    </lineage>
</organism>
<dbReference type="AlphaFoldDB" id="A0A4Y2TPC9"/>
<name>A0A4Y2TPC9_ARAVE</name>
<sequence length="94" mass="10681">MTDCGLSPKLSVISQDPLRLQDGILMLSMTEGRRHQTSVYATQGTDLHRGCYSSVIDLQSEPRLSYQTFQSVLRYTSRFVVRSDLCQRVAFNGY</sequence>
<gene>
    <name evidence="1" type="ORF">AVEN_66269_1</name>
</gene>
<accession>A0A4Y2TPC9</accession>
<dbReference type="EMBL" id="BGPR01030147">
    <property type="protein sequence ID" value="GBO02483.1"/>
    <property type="molecule type" value="Genomic_DNA"/>
</dbReference>
<evidence type="ECO:0000313" key="1">
    <source>
        <dbReference type="EMBL" id="GBO02483.1"/>
    </source>
</evidence>
<keyword evidence="2" id="KW-1185">Reference proteome</keyword>